<evidence type="ECO:0000313" key="15">
    <source>
        <dbReference type="EMBL" id="KAK4404715.1"/>
    </source>
</evidence>
<evidence type="ECO:0000313" key="16">
    <source>
        <dbReference type="Proteomes" id="UP001289374"/>
    </source>
</evidence>
<keyword evidence="6 15" id="KW-0418">Kinase</keyword>
<organism evidence="15 16">
    <name type="scientific">Sesamum angolense</name>
    <dbReference type="NCBI Taxonomy" id="2727404"/>
    <lineage>
        <taxon>Eukaryota</taxon>
        <taxon>Viridiplantae</taxon>
        <taxon>Streptophyta</taxon>
        <taxon>Embryophyta</taxon>
        <taxon>Tracheophyta</taxon>
        <taxon>Spermatophyta</taxon>
        <taxon>Magnoliopsida</taxon>
        <taxon>eudicotyledons</taxon>
        <taxon>Gunneridae</taxon>
        <taxon>Pentapetalae</taxon>
        <taxon>asterids</taxon>
        <taxon>lamiids</taxon>
        <taxon>Lamiales</taxon>
        <taxon>Pedaliaceae</taxon>
        <taxon>Sesamum</taxon>
    </lineage>
</organism>
<evidence type="ECO:0000256" key="7">
    <source>
        <dbReference type="ARBA" id="ARBA00022840"/>
    </source>
</evidence>
<feature type="domain" description="Protein kinase" evidence="12">
    <location>
        <begin position="19"/>
        <end position="302"/>
    </location>
</feature>
<dbReference type="InterPro" id="IPR000719">
    <property type="entry name" value="Prot_kinase_dom"/>
</dbReference>
<comment type="similarity">
    <text evidence="1">Belongs to the protein kinase superfamily. CAMK Ser/Thr protein kinase family. SNF1 subfamily.</text>
</comment>
<keyword evidence="4" id="KW-0808">Transferase</keyword>
<dbReference type="Gene3D" id="3.30.310.80">
    <property type="entry name" value="Kinase associated domain 1, KA1"/>
    <property type="match status" value="1"/>
</dbReference>
<dbReference type="PROSITE" id="PS00107">
    <property type="entry name" value="PROTEIN_KINASE_ATP"/>
    <property type="match status" value="1"/>
</dbReference>
<keyword evidence="3 11" id="KW-0723">Serine/threonine-protein kinase</keyword>
<proteinExistence type="inferred from homology"/>
<dbReference type="GO" id="GO:0005737">
    <property type="term" value="C:cytoplasm"/>
    <property type="evidence" value="ECO:0007669"/>
    <property type="project" value="TreeGrafter"/>
</dbReference>
<dbReference type="InterPro" id="IPR015940">
    <property type="entry name" value="UBA"/>
</dbReference>
<dbReference type="SUPFAM" id="SSF103243">
    <property type="entry name" value="KA1-like"/>
    <property type="match status" value="1"/>
</dbReference>
<sequence>MDKGAISRRKSGRDLLLRYKVGKTLGFGLSGKVKLAVHNLTGLKVAIKIFDVRSIANVEAEKDRKRNQCHTCNIFLMCLACYYLISDDLYIDVSVRREINIMKQLFHPHIVRLFEVIDTPSYVYVVMEYMSSGELFYYLTEKGKLHEDEARRFFQQIISGVEYCHQHLVVHRDLKPENLLLDSEHNIKIADFSLGNTMRDGHFLKTCCGSPNYAAPELICGKIYAGPEVDVWSCGVILYTLLCGRLPFDDDNFAGLYAKIKSGVYTVPNHLSESARDLIARILVIDPMQRISIPEIRRHPWFQKHLPLYIAIPSPGVFNRTEMIDIDAVKAMVQMGFDVREVMGSLQNHQQNEATVTYAMLLHGRDPAHVSQHDQNPETSSQASPNKTMLDVLTVFHSLNVKWKRIGHYNMKCLWSPPPSESSVSTAEIPSCSSTAVKFEIQLYKASEEFYVLDLQQLCGSPFLFLDICAAFRALVV</sequence>
<dbReference type="EMBL" id="JACGWL010000004">
    <property type="protein sequence ID" value="KAK4404715.1"/>
    <property type="molecule type" value="Genomic_DNA"/>
</dbReference>
<dbReference type="AlphaFoldDB" id="A0AAE1X3S4"/>
<gene>
    <name evidence="15" type="ORF">Sango_0840100</name>
</gene>
<dbReference type="PANTHER" id="PTHR24346">
    <property type="entry name" value="MAP/MICROTUBULE AFFINITY-REGULATING KINASE"/>
    <property type="match status" value="1"/>
</dbReference>
<evidence type="ECO:0000256" key="4">
    <source>
        <dbReference type="ARBA" id="ARBA00022679"/>
    </source>
</evidence>
<reference evidence="15" key="2">
    <citation type="journal article" date="2024" name="Plant">
        <title>Genomic evolution and insights into agronomic trait innovations of Sesamum species.</title>
        <authorList>
            <person name="Miao H."/>
            <person name="Wang L."/>
            <person name="Qu L."/>
            <person name="Liu H."/>
            <person name="Sun Y."/>
            <person name="Le M."/>
            <person name="Wang Q."/>
            <person name="Wei S."/>
            <person name="Zheng Y."/>
            <person name="Lin W."/>
            <person name="Duan Y."/>
            <person name="Cao H."/>
            <person name="Xiong S."/>
            <person name="Wang X."/>
            <person name="Wei L."/>
            <person name="Li C."/>
            <person name="Ma Q."/>
            <person name="Ju M."/>
            <person name="Zhao R."/>
            <person name="Li G."/>
            <person name="Mu C."/>
            <person name="Tian Q."/>
            <person name="Mei H."/>
            <person name="Zhang T."/>
            <person name="Gao T."/>
            <person name="Zhang H."/>
        </authorList>
    </citation>
    <scope>NUCLEOTIDE SEQUENCE</scope>
    <source>
        <strain evidence="15">K16</strain>
    </source>
</reference>
<feature type="domain" description="KA1" evidence="14">
    <location>
        <begin position="430"/>
        <end position="477"/>
    </location>
</feature>
<name>A0AAE1X3S4_9LAMI</name>
<comment type="catalytic activity">
    <reaction evidence="8">
        <text>L-threonyl-[protein] + ATP = O-phospho-L-threonyl-[protein] + ADP + H(+)</text>
        <dbReference type="Rhea" id="RHEA:46608"/>
        <dbReference type="Rhea" id="RHEA-COMP:11060"/>
        <dbReference type="Rhea" id="RHEA-COMP:11605"/>
        <dbReference type="ChEBI" id="CHEBI:15378"/>
        <dbReference type="ChEBI" id="CHEBI:30013"/>
        <dbReference type="ChEBI" id="CHEBI:30616"/>
        <dbReference type="ChEBI" id="CHEBI:61977"/>
        <dbReference type="ChEBI" id="CHEBI:456216"/>
        <dbReference type="EC" id="2.7.11.1"/>
    </reaction>
</comment>
<evidence type="ECO:0000256" key="1">
    <source>
        <dbReference type="ARBA" id="ARBA00006234"/>
    </source>
</evidence>
<evidence type="ECO:0000256" key="10">
    <source>
        <dbReference type="PROSITE-ProRule" id="PRU10141"/>
    </source>
</evidence>
<dbReference type="PROSITE" id="PS00108">
    <property type="entry name" value="PROTEIN_KINASE_ST"/>
    <property type="match status" value="1"/>
</dbReference>
<dbReference type="Pfam" id="PF00069">
    <property type="entry name" value="Pkinase"/>
    <property type="match status" value="1"/>
</dbReference>
<reference evidence="15" key="1">
    <citation type="submission" date="2020-06" db="EMBL/GenBank/DDBJ databases">
        <authorList>
            <person name="Li T."/>
            <person name="Hu X."/>
            <person name="Zhang T."/>
            <person name="Song X."/>
            <person name="Zhang H."/>
            <person name="Dai N."/>
            <person name="Sheng W."/>
            <person name="Hou X."/>
            <person name="Wei L."/>
        </authorList>
    </citation>
    <scope>NUCLEOTIDE SEQUENCE</scope>
    <source>
        <strain evidence="15">K16</strain>
        <tissue evidence="15">Leaf</tissue>
    </source>
</reference>
<dbReference type="GO" id="GO:0004674">
    <property type="term" value="F:protein serine/threonine kinase activity"/>
    <property type="evidence" value="ECO:0007669"/>
    <property type="project" value="UniProtKB-KW"/>
</dbReference>
<evidence type="ECO:0000256" key="6">
    <source>
        <dbReference type="ARBA" id="ARBA00022777"/>
    </source>
</evidence>
<evidence type="ECO:0000256" key="2">
    <source>
        <dbReference type="ARBA" id="ARBA00012513"/>
    </source>
</evidence>
<evidence type="ECO:0000256" key="9">
    <source>
        <dbReference type="ARBA" id="ARBA00048679"/>
    </source>
</evidence>
<evidence type="ECO:0000256" key="3">
    <source>
        <dbReference type="ARBA" id="ARBA00022527"/>
    </source>
</evidence>
<dbReference type="InterPro" id="IPR008271">
    <property type="entry name" value="Ser/Thr_kinase_AS"/>
</dbReference>
<dbReference type="GO" id="GO:0035556">
    <property type="term" value="P:intracellular signal transduction"/>
    <property type="evidence" value="ECO:0007669"/>
    <property type="project" value="TreeGrafter"/>
</dbReference>
<dbReference type="InterPro" id="IPR001772">
    <property type="entry name" value="KA1_dom"/>
</dbReference>
<dbReference type="EC" id="2.7.11.1" evidence="2"/>
<comment type="caution">
    <text evidence="15">The sequence shown here is derived from an EMBL/GenBank/DDBJ whole genome shotgun (WGS) entry which is preliminary data.</text>
</comment>
<keyword evidence="5 10" id="KW-0547">Nucleotide-binding</keyword>
<accession>A0AAE1X3S4</accession>
<dbReference type="InterPro" id="IPR017441">
    <property type="entry name" value="Protein_kinase_ATP_BS"/>
</dbReference>
<dbReference type="SUPFAM" id="SSF56112">
    <property type="entry name" value="Protein kinase-like (PK-like)"/>
    <property type="match status" value="1"/>
</dbReference>
<dbReference type="InterPro" id="IPR028375">
    <property type="entry name" value="KA1/Ssp2_C"/>
</dbReference>
<dbReference type="PROSITE" id="PS50011">
    <property type="entry name" value="PROTEIN_KINASE_DOM"/>
    <property type="match status" value="1"/>
</dbReference>
<feature type="binding site" evidence="10">
    <location>
        <position position="48"/>
    </location>
    <ligand>
        <name>ATP</name>
        <dbReference type="ChEBI" id="CHEBI:30616"/>
    </ligand>
</feature>
<feature type="domain" description="UBA" evidence="13">
    <location>
        <begin position="323"/>
        <end position="363"/>
    </location>
</feature>
<dbReference type="Gene3D" id="1.10.510.10">
    <property type="entry name" value="Transferase(Phosphotransferase) domain 1"/>
    <property type="match status" value="1"/>
</dbReference>
<dbReference type="PROSITE" id="PS50032">
    <property type="entry name" value="KA1"/>
    <property type="match status" value="1"/>
</dbReference>
<evidence type="ECO:0000259" key="12">
    <source>
        <dbReference type="PROSITE" id="PS50011"/>
    </source>
</evidence>
<evidence type="ECO:0000256" key="5">
    <source>
        <dbReference type="ARBA" id="ARBA00022741"/>
    </source>
</evidence>
<comment type="catalytic activity">
    <reaction evidence="9">
        <text>L-seryl-[protein] + ATP = O-phospho-L-seryl-[protein] + ADP + H(+)</text>
        <dbReference type="Rhea" id="RHEA:17989"/>
        <dbReference type="Rhea" id="RHEA-COMP:9863"/>
        <dbReference type="Rhea" id="RHEA-COMP:11604"/>
        <dbReference type="ChEBI" id="CHEBI:15378"/>
        <dbReference type="ChEBI" id="CHEBI:29999"/>
        <dbReference type="ChEBI" id="CHEBI:30616"/>
        <dbReference type="ChEBI" id="CHEBI:83421"/>
        <dbReference type="ChEBI" id="CHEBI:456216"/>
        <dbReference type="EC" id="2.7.11.1"/>
    </reaction>
</comment>
<dbReference type="GO" id="GO:0005524">
    <property type="term" value="F:ATP binding"/>
    <property type="evidence" value="ECO:0007669"/>
    <property type="project" value="UniProtKB-UniRule"/>
</dbReference>
<evidence type="ECO:0000259" key="13">
    <source>
        <dbReference type="PROSITE" id="PS50030"/>
    </source>
</evidence>
<dbReference type="PANTHER" id="PTHR24346:SF82">
    <property type="entry name" value="KP78A-RELATED"/>
    <property type="match status" value="1"/>
</dbReference>
<evidence type="ECO:0000256" key="11">
    <source>
        <dbReference type="RuleBase" id="RU000304"/>
    </source>
</evidence>
<protein>
    <recommendedName>
        <fullName evidence="2">non-specific serine/threonine protein kinase</fullName>
        <ecNumber evidence="2">2.7.11.1</ecNumber>
    </recommendedName>
</protein>
<keyword evidence="16" id="KW-1185">Reference proteome</keyword>
<evidence type="ECO:0000259" key="14">
    <source>
        <dbReference type="PROSITE" id="PS50032"/>
    </source>
</evidence>
<dbReference type="InterPro" id="IPR011009">
    <property type="entry name" value="Kinase-like_dom_sf"/>
</dbReference>
<evidence type="ECO:0000256" key="8">
    <source>
        <dbReference type="ARBA" id="ARBA00047899"/>
    </source>
</evidence>
<dbReference type="SMART" id="SM00220">
    <property type="entry name" value="S_TKc"/>
    <property type="match status" value="1"/>
</dbReference>
<dbReference type="Pfam" id="PF02149">
    <property type="entry name" value="KA1"/>
    <property type="match status" value="1"/>
</dbReference>
<keyword evidence="7 10" id="KW-0067">ATP-binding</keyword>
<dbReference type="Proteomes" id="UP001289374">
    <property type="component" value="Unassembled WGS sequence"/>
</dbReference>
<dbReference type="PROSITE" id="PS50030">
    <property type="entry name" value="UBA"/>
    <property type="match status" value="1"/>
</dbReference>
<dbReference type="FunFam" id="1.10.510.10:FF:000407">
    <property type="entry name" value="Non-specific serine/threonine protein kinase"/>
    <property type="match status" value="1"/>
</dbReference>